<organism evidence="2 3">
    <name type="scientific">blood disease bacterium A2-HR MARDI</name>
    <dbReference type="NCBI Taxonomy" id="1944648"/>
    <lineage>
        <taxon>Bacteria</taxon>
        <taxon>Pseudomonadati</taxon>
        <taxon>Pseudomonadota</taxon>
        <taxon>Betaproteobacteria</taxon>
        <taxon>Burkholderiales</taxon>
        <taxon>Burkholderiaceae</taxon>
        <taxon>Ralstonia</taxon>
        <taxon>Ralstonia solanacearum species complex</taxon>
    </lineage>
</organism>
<evidence type="ECO:0000313" key="3">
    <source>
        <dbReference type="Proteomes" id="UP000189628"/>
    </source>
</evidence>
<name>A0A1U9VII8_9RALS</name>
<protein>
    <recommendedName>
        <fullName evidence="4">Mu-like prophage FluMu N-terminal domain-containing protein</fullName>
    </recommendedName>
</protein>
<reference evidence="2 3" key="1">
    <citation type="submission" date="2017-02" db="EMBL/GenBank/DDBJ databases">
        <title>Blood Disease Bacterium A2-HR MARDI.</title>
        <authorList>
            <person name="Badrun R."/>
            <person name="Abu Bakar N."/>
            <person name="Laboh R."/>
        </authorList>
    </citation>
    <scope>NUCLEOTIDE SEQUENCE [LARGE SCALE GENOMIC DNA]</scope>
    <source>
        <strain evidence="2 3">A2-HR MARDI</strain>
    </source>
</reference>
<accession>A0A1U9VII8</accession>
<evidence type="ECO:0000256" key="1">
    <source>
        <dbReference type="SAM" id="MobiDB-lite"/>
    </source>
</evidence>
<feature type="region of interest" description="Disordered" evidence="1">
    <location>
        <begin position="42"/>
        <end position="85"/>
    </location>
</feature>
<sequence>MTTLFVRVQPKKSSEMFHRCGFKFGKAWREVEVDSATAKRLGEEQMLEVSEERPADMPEVAEAEGSVKTQDDAPQSKTATKKAGK</sequence>
<gene>
    <name evidence="2" type="ORF">B0B51_11405</name>
</gene>
<evidence type="ECO:0008006" key="4">
    <source>
        <dbReference type="Google" id="ProtNLM"/>
    </source>
</evidence>
<dbReference type="AlphaFoldDB" id="A0A1U9VII8"/>
<dbReference type="RefSeq" id="WP_078222637.1">
    <property type="nucleotide sequence ID" value="NZ_CP019911.1"/>
</dbReference>
<dbReference type="Proteomes" id="UP000189628">
    <property type="component" value="Chromosome"/>
</dbReference>
<proteinExistence type="predicted"/>
<evidence type="ECO:0000313" key="2">
    <source>
        <dbReference type="EMBL" id="AQW30508.1"/>
    </source>
</evidence>
<dbReference type="EMBL" id="CP019911">
    <property type="protein sequence ID" value="AQW30508.1"/>
    <property type="molecule type" value="Genomic_DNA"/>
</dbReference>